<dbReference type="Proteomes" id="UP000503017">
    <property type="component" value="Chromosome"/>
</dbReference>
<evidence type="ECO:0000313" key="1">
    <source>
        <dbReference type="EMBL" id="QKD01505.1"/>
    </source>
</evidence>
<dbReference type="EMBL" id="CP033367">
    <property type="protein sequence ID" value="QKD01505.1"/>
    <property type="molecule type" value="Genomic_DNA"/>
</dbReference>
<sequence length="95" mass="10829">MNCAFRPKAVLMRRDEICSVSQAAYIAKRTEKTIRGWVKRYGIGRQATKGAPIEISRVALLMVLQGELETLEILRNGYRSHPDVLRFIREVGVPE</sequence>
<gene>
    <name evidence="1" type="ORF">EB235_08250</name>
</gene>
<accession>A0A6M7WHP7</accession>
<protein>
    <submittedName>
        <fullName evidence="1">Uncharacterized protein</fullName>
    </submittedName>
</protein>
<reference evidence="1 2" key="1">
    <citation type="submission" date="2018-10" db="EMBL/GenBank/DDBJ databases">
        <authorList>
            <person name="Perry B.J."/>
            <person name="Sullivan J.T."/>
            <person name="Murphy R.J.T."/>
            <person name="Ramsay J.P."/>
            <person name="Ronson C.W."/>
        </authorList>
    </citation>
    <scope>NUCLEOTIDE SEQUENCE [LARGE SCALE GENOMIC DNA]</scope>
    <source>
        <strain evidence="1 2">R88b</strain>
    </source>
</reference>
<proteinExistence type="predicted"/>
<organism evidence="1 2">
    <name type="scientific">Mesorhizobium loti R88b</name>
    <dbReference type="NCBI Taxonomy" id="935548"/>
    <lineage>
        <taxon>Bacteria</taxon>
        <taxon>Pseudomonadati</taxon>
        <taxon>Pseudomonadota</taxon>
        <taxon>Alphaproteobacteria</taxon>
        <taxon>Hyphomicrobiales</taxon>
        <taxon>Phyllobacteriaceae</taxon>
        <taxon>Mesorhizobium</taxon>
    </lineage>
</organism>
<dbReference type="AlphaFoldDB" id="A0A6M7WHP7"/>
<name>A0A6M7WHP7_RHILI</name>
<evidence type="ECO:0000313" key="2">
    <source>
        <dbReference type="Proteomes" id="UP000503017"/>
    </source>
</evidence>